<evidence type="ECO:0000313" key="2">
    <source>
        <dbReference type="Proteomes" id="UP000199202"/>
    </source>
</evidence>
<name>A0A1G9Q1C6_9ACTN</name>
<gene>
    <name evidence="1" type="ORF">SAMN05421869_13521</name>
</gene>
<accession>A0A1G9Q1C6</accession>
<dbReference type="AlphaFoldDB" id="A0A1G9Q1C6"/>
<proteinExistence type="predicted"/>
<protein>
    <submittedName>
        <fullName evidence="1">Uncharacterized protein</fullName>
    </submittedName>
</protein>
<organism evidence="1 2">
    <name type="scientific">Nonomuraea jiangxiensis</name>
    <dbReference type="NCBI Taxonomy" id="633440"/>
    <lineage>
        <taxon>Bacteria</taxon>
        <taxon>Bacillati</taxon>
        <taxon>Actinomycetota</taxon>
        <taxon>Actinomycetes</taxon>
        <taxon>Streptosporangiales</taxon>
        <taxon>Streptosporangiaceae</taxon>
        <taxon>Nonomuraea</taxon>
    </lineage>
</organism>
<keyword evidence="2" id="KW-1185">Reference proteome</keyword>
<reference evidence="1 2" key="1">
    <citation type="submission" date="2016-10" db="EMBL/GenBank/DDBJ databases">
        <authorList>
            <person name="de Groot N.N."/>
        </authorList>
    </citation>
    <scope>NUCLEOTIDE SEQUENCE [LARGE SCALE GENOMIC DNA]</scope>
    <source>
        <strain evidence="1 2">CGMCC 4.6533</strain>
    </source>
</reference>
<sequence>MHPPFGGLPGRKGVAAVFRSSIVVRQSVASVSFMSTQFWSPNSRANSAMCSAVWASLFSTVPTLIPTVGAVRNR</sequence>
<dbReference type="Proteomes" id="UP000199202">
    <property type="component" value="Unassembled WGS sequence"/>
</dbReference>
<evidence type="ECO:0000313" key="1">
    <source>
        <dbReference type="EMBL" id="SDM04862.1"/>
    </source>
</evidence>
<dbReference type="EMBL" id="FNDJ01000035">
    <property type="protein sequence ID" value="SDM04862.1"/>
    <property type="molecule type" value="Genomic_DNA"/>
</dbReference>